<dbReference type="GO" id="GO:0043295">
    <property type="term" value="F:glutathione binding"/>
    <property type="evidence" value="ECO:0007669"/>
    <property type="project" value="UniProtKB-UniRule"/>
</dbReference>
<dbReference type="AlphaFoldDB" id="A0ABD2LWU3"/>
<feature type="chain" id="PRO_5044793105" description="Glutathione synthetase" evidence="3">
    <location>
        <begin position="21"/>
        <end position="526"/>
    </location>
</feature>
<sequence>MLFLQIAFLLLLASIQLALGSPNQNRDEKDGAQLSQQYCVSNIENDPQILLEQSLDAKDWTWTNGLVKLMNSCNECYYKKGKVNIVTQFLPFALYPSPFPRSLFQQAVDVHQAMLLLYFRISSDYAFLKDAHRQVVNSERKSIIQSLIRRLDNLYNDGFQQPVAMFCQRADYMASEDDNGQIVLKQVEVNTGAIGGIATSARFSQLHRRMVANAGLDASEAVTPLNQSDKMYAETLYHSWQQFGNNEAVILFIHGSQNSHLMLESRQIVHKLEEITSKKVKSRFITLKEAFSRLKIDPVDKSLIFDGKYVVAVLVDRIGREISDAELALCVEFERSTAIKSRPMSFYVSSTKRMQQVLTTPGIVERFFTGPGEEGMAQAIRKVQIKGWPIGADENIEEGIRQKAMENPQGYVLKANDCGPTGMSFNEDMVKKLQTMAPAERDFYYLTEKLRPTTVKNHFVRPNAETMLNVDANPELGIFGCLVGNMNTGQVSFFSRIGHMMKTKMDNVDEGGVTRGGSVYDSPYLV</sequence>
<comment type="caution">
    <text evidence="4">The sequence shown here is derived from an EMBL/GenBank/DDBJ whole genome shotgun (WGS) entry which is preliminary data.</text>
</comment>
<dbReference type="Gene3D" id="3.30.470.20">
    <property type="entry name" value="ATP-grasp fold, B domain"/>
    <property type="match status" value="1"/>
</dbReference>
<keyword evidence="5" id="KW-1185">Reference proteome</keyword>
<dbReference type="Gene3D" id="1.10.1080.10">
    <property type="entry name" value="Glutathione Synthetase, Chain A, domain 3"/>
    <property type="match status" value="1"/>
</dbReference>
<dbReference type="GO" id="GO:0005524">
    <property type="term" value="F:ATP binding"/>
    <property type="evidence" value="ECO:0007669"/>
    <property type="project" value="UniProtKB-UniRule"/>
</dbReference>
<feature type="signal peptide" evidence="3">
    <location>
        <begin position="1"/>
        <end position="20"/>
    </location>
</feature>
<dbReference type="InterPro" id="IPR014049">
    <property type="entry name" value="Glutathione_synthase_N_euk"/>
</dbReference>
<dbReference type="InterPro" id="IPR014042">
    <property type="entry name" value="Glutathione_synthase_a-hlx"/>
</dbReference>
<name>A0ABD2LWU3_9BILA</name>
<comment type="similarity">
    <text evidence="1">Belongs to the eukaryotic GSH synthase family.</text>
</comment>
<evidence type="ECO:0000256" key="1">
    <source>
        <dbReference type="PIRNR" id="PIRNR001558"/>
    </source>
</evidence>
<dbReference type="PANTHER" id="PTHR11130:SF0">
    <property type="entry name" value="GLUTATHIONE SYNTHETASE"/>
    <property type="match status" value="1"/>
</dbReference>
<reference evidence="4 5" key="1">
    <citation type="submission" date="2024-10" db="EMBL/GenBank/DDBJ databases">
        <authorList>
            <person name="Kim D."/>
        </authorList>
    </citation>
    <scope>NUCLEOTIDE SEQUENCE [LARGE SCALE GENOMIC DNA]</scope>
    <source>
        <strain evidence="4">BH-2024</strain>
    </source>
</reference>
<keyword evidence="1" id="KW-0479">Metal-binding</keyword>
<keyword evidence="3" id="KW-0732">Signal</keyword>
<dbReference type="EMBL" id="JBICBT010000235">
    <property type="protein sequence ID" value="KAL3119717.1"/>
    <property type="molecule type" value="Genomic_DNA"/>
</dbReference>
<feature type="binding site" evidence="2">
    <location>
        <position position="352"/>
    </location>
    <ligand>
        <name>ATP</name>
        <dbReference type="ChEBI" id="CHEBI:30616"/>
    </ligand>
</feature>
<comment type="catalytic activity">
    <reaction evidence="1">
        <text>gamma-L-glutamyl-L-cysteine + glycine + ATP = glutathione + ADP + phosphate + H(+)</text>
        <dbReference type="Rhea" id="RHEA:13557"/>
        <dbReference type="ChEBI" id="CHEBI:15378"/>
        <dbReference type="ChEBI" id="CHEBI:30616"/>
        <dbReference type="ChEBI" id="CHEBI:43474"/>
        <dbReference type="ChEBI" id="CHEBI:57305"/>
        <dbReference type="ChEBI" id="CHEBI:57925"/>
        <dbReference type="ChEBI" id="CHEBI:58173"/>
        <dbReference type="ChEBI" id="CHEBI:456216"/>
        <dbReference type="EC" id="6.3.2.3"/>
    </reaction>
</comment>
<dbReference type="Gene3D" id="3.40.50.1760">
    <property type="entry name" value="Glutathione synthase, substrate-binding domain superfamily, eukaryotic"/>
    <property type="match status" value="1"/>
</dbReference>
<dbReference type="InterPro" id="IPR005615">
    <property type="entry name" value="Glutathione_synthase"/>
</dbReference>
<dbReference type="InterPro" id="IPR014709">
    <property type="entry name" value="Glutathione_synthase_C_euk"/>
</dbReference>
<comment type="pathway">
    <text evidence="1">Sulfur metabolism; glutathione biosynthesis; glutathione from L-cysteine and L-glutamate: step 2/2.</text>
</comment>
<evidence type="ECO:0000313" key="4">
    <source>
        <dbReference type="EMBL" id="KAL3119717.1"/>
    </source>
</evidence>
<keyword evidence="1" id="KW-0460">Magnesium</keyword>
<keyword evidence="1 2" id="KW-0547">Nucleotide-binding</keyword>
<gene>
    <name evidence="4" type="ORF">niasHT_005975</name>
</gene>
<evidence type="ECO:0000256" key="2">
    <source>
        <dbReference type="PIRSR" id="PIRSR001558-1"/>
    </source>
</evidence>
<comment type="cofactor">
    <cofactor evidence="1">
        <name>Mg(2+)</name>
        <dbReference type="ChEBI" id="CHEBI:18420"/>
    </cofactor>
    <text evidence="1">Binds 1 Mg(2+) ion per subunit.</text>
</comment>
<evidence type="ECO:0000256" key="3">
    <source>
        <dbReference type="SAM" id="SignalP"/>
    </source>
</evidence>
<proteinExistence type="inferred from homology"/>
<dbReference type="Gene3D" id="3.30.1490.80">
    <property type="match status" value="1"/>
</dbReference>
<dbReference type="EC" id="6.3.2.3" evidence="1"/>
<feature type="binding site" evidence="2">
    <location>
        <position position="504"/>
    </location>
    <ligand>
        <name>ATP</name>
        <dbReference type="ChEBI" id="CHEBI:30616"/>
    </ligand>
</feature>
<dbReference type="GO" id="GO:0000287">
    <property type="term" value="F:magnesium ion binding"/>
    <property type="evidence" value="ECO:0007669"/>
    <property type="project" value="UniProtKB-UniRule"/>
</dbReference>
<dbReference type="Pfam" id="PF03917">
    <property type="entry name" value="GSH_synth_ATP"/>
    <property type="match status" value="1"/>
</dbReference>
<dbReference type="SUPFAM" id="SSF56059">
    <property type="entry name" value="Glutathione synthetase ATP-binding domain-like"/>
    <property type="match status" value="1"/>
</dbReference>
<dbReference type="PIRSF" id="PIRSF001558">
    <property type="entry name" value="GSHase"/>
    <property type="match status" value="1"/>
</dbReference>
<accession>A0ABD2LWU3</accession>
<keyword evidence="1" id="KW-0317">Glutathione biosynthesis</keyword>
<keyword evidence="1" id="KW-0436">Ligase</keyword>
<evidence type="ECO:0000313" key="5">
    <source>
        <dbReference type="Proteomes" id="UP001620626"/>
    </source>
</evidence>
<dbReference type="Proteomes" id="UP001620626">
    <property type="component" value="Unassembled WGS sequence"/>
</dbReference>
<protein>
    <recommendedName>
        <fullName evidence="1">Glutathione synthetase</fullName>
        <shortName evidence="1">GSH-S</shortName>
        <ecNumber evidence="1">6.3.2.3</ecNumber>
    </recommendedName>
</protein>
<dbReference type="InterPro" id="IPR037013">
    <property type="entry name" value="GSH-S_sub-bd_sf"/>
</dbReference>
<keyword evidence="1 2" id="KW-0067">ATP-binding</keyword>
<dbReference type="Gene3D" id="3.30.1490.50">
    <property type="match status" value="1"/>
</dbReference>
<dbReference type="GO" id="GO:0004363">
    <property type="term" value="F:glutathione synthase activity"/>
    <property type="evidence" value="ECO:0007669"/>
    <property type="project" value="UniProtKB-UniRule"/>
</dbReference>
<dbReference type="PANTHER" id="PTHR11130">
    <property type="entry name" value="GLUTATHIONE SYNTHETASE"/>
    <property type="match status" value="1"/>
</dbReference>
<organism evidence="4 5">
    <name type="scientific">Heterodera trifolii</name>
    <dbReference type="NCBI Taxonomy" id="157864"/>
    <lineage>
        <taxon>Eukaryota</taxon>
        <taxon>Metazoa</taxon>
        <taxon>Ecdysozoa</taxon>
        <taxon>Nematoda</taxon>
        <taxon>Chromadorea</taxon>
        <taxon>Rhabditida</taxon>
        <taxon>Tylenchina</taxon>
        <taxon>Tylenchomorpha</taxon>
        <taxon>Tylenchoidea</taxon>
        <taxon>Heteroderidae</taxon>
        <taxon>Heteroderinae</taxon>
        <taxon>Heterodera</taxon>
    </lineage>
</organism>
<feature type="binding site" evidence="2">
    <location>
        <position position="510"/>
    </location>
    <ligand>
        <name>ATP</name>
        <dbReference type="ChEBI" id="CHEBI:30616"/>
    </ligand>
</feature>
<feature type="binding site" evidence="2">
    <location>
        <position position="475"/>
    </location>
    <ligand>
        <name>ATP</name>
        <dbReference type="ChEBI" id="CHEBI:30616"/>
    </ligand>
</feature>